<dbReference type="InterPro" id="IPR002933">
    <property type="entry name" value="Peptidase_M20"/>
</dbReference>
<organism evidence="4 5">
    <name type="scientific">Oleoguttula mirabilis</name>
    <dbReference type="NCBI Taxonomy" id="1507867"/>
    <lineage>
        <taxon>Eukaryota</taxon>
        <taxon>Fungi</taxon>
        <taxon>Dikarya</taxon>
        <taxon>Ascomycota</taxon>
        <taxon>Pezizomycotina</taxon>
        <taxon>Dothideomycetes</taxon>
        <taxon>Dothideomycetidae</taxon>
        <taxon>Mycosphaerellales</taxon>
        <taxon>Teratosphaeriaceae</taxon>
        <taxon>Oleoguttula</taxon>
    </lineage>
</organism>
<evidence type="ECO:0000313" key="5">
    <source>
        <dbReference type="Proteomes" id="UP001324427"/>
    </source>
</evidence>
<protein>
    <recommendedName>
        <fullName evidence="3">Peptidase M20 dimerisation domain-containing protein</fullName>
    </recommendedName>
</protein>
<evidence type="ECO:0000256" key="1">
    <source>
        <dbReference type="ARBA" id="ARBA00006247"/>
    </source>
</evidence>
<dbReference type="Proteomes" id="UP001324427">
    <property type="component" value="Unassembled WGS sequence"/>
</dbReference>
<name>A0AAV9J6T9_9PEZI</name>
<dbReference type="NCBIfam" id="TIGR01891">
    <property type="entry name" value="amidohydrolases"/>
    <property type="match status" value="1"/>
</dbReference>
<dbReference type="InterPro" id="IPR017439">
    <property type="entry name" value="Amidohydrolase"/>
</dbReference>
<reference evidence="4 5" key="1">
    <citation type="submission" date="2021-11" db="EMBL/GenBank/DDBJ databases">
        <title>Black yeast isolated from Biological Soil Crust.</title>
        <authorList>
            <person name="Kurbessoian T."/>
        </authorList>
    </citation>
    <scope>NUCLEOTIDE SEQUENCE [LARGE SCALE GENOMIC DNA]</scope>
    <source>
        <strain evidence="4 5">CCFEE 5522</strain>
    </source>
</reference>
<dbReference type="Pfam" id="PF04938">
    <property type="entry name" value="SIP1"/>
    <property type="match status" value="1"/>
</dbReference>
<dbReference type="Gene3D" id="1.20.58.1070">
    <property type="match status" value="1"/>
</dbReference>
<comment type="similarity">
    <text evidence="1">Belongs to the peptidase M20A family.</text>
</comment>
<dbReference type="Gene3D" id="3.30.70.360">
    <property type="match status" value="1"/>
</dbReference>
<dbReference type="EMBL" id="JAVFHQ010000064">
    <property type="protein sequence ID" value="KAK4540611.1"/>
    <property type="molecule type" value="Genomic_DNA"/>
</dbReference>
<dbReference type="PANTHER" id="PTHR11014">
    <property type="entry name" value="PEPTIDASE M20 FAMILY MEMBER"/>
    <property type="match status" value="1"/>
</dbReference>
<dbReference type="GO" id="GO:0016787">
    <property type="term" value="F:hydrolase activity"/>
    <property type="evidence" value="ECO:0007669"/>
    <property type="project" value="InterPro"/>
</dbReference>
<comment type="caution">
    <text evidence="4">The sequence shown here is derived from an EMBL/GenBank/DDBJ whole genome shotgun (WGS) entry which is preliminary data.</text>
</comment>
<dbReference type="InterPro" id="IPR036264">
    <property type="entry name" value="Bact_exopeptidase_dim_dom"/>
</dbReference>
<dbReference type="Pfam" id="PF07687">
    <property type="entry name" value="M20_dimer"/>
    <property type="match status" value="1"/>
</dbReference>
<feature type="region of interest" description="Disordered" evidence="2">
    <location>
        <begin position="1"/>
        <end position="110"/>
    </location>
</feature>
<feature type="region of interest" description="Disordered" evidence="2">
    <location>
        <begin position="122"/>
        <end position="141"/>
    </location>
</feature>
<keyword evidence="5" id="KW-1185">Reference proteome</keyword>
<proteinExistence type="inferred from homology"/>
<dbReference type="Pfam" id="PF01546">
    <property type="entry name" value="Peptidase_M20"/>
    <property type="match status" value="1"/>
</dbReference>
<dbReference type="PANTHER" id="PTHR11014:SF63">
    <property type="entry name" value="METALLOPEPTIDASE, PUTATIVE (AFU_ORTHOLOGUE AFUA_6G09600)-RELATED"/>
    <property type="match status" value="1"/>
</dbReference>
<feature type="compositionally biased region" description="Low complexity" evidence="2">
    <location>
        <begin position="84"/>
        <end position="94"/>
    </location>
</feature>
<dbReference type="InterPro" id="IPR035426">
    <property type="entry name" value="Gemin2/Brr1"/>
</dbReference>
<dbReference type="AlphaFoldDB" id="A0AAV9J6T9"/>
<evidence type="ECO:0000256" key="2">
    <source>
        <dbReference type="SAM" id="MobiDB-lite"/>
    </source>
</evidence>
<feature type="compositionally biased region" description="Acidic residues" evidence="2">
    <location>
        <begin position="128"/>
        <end position="141"/>
    </location>
</feature>
<sequence>MAKKRRERDRPKAAVDAPYNPNKRILLSYASDDEQEEAGVESAGTGHPTAVDEVSADYKIAAYPEDDEDVVHEVEKDAAPAPNGSGSVSEAVSEAAKHDQGGATFSRGVTKNVITGQRPALGSLSYQYDEDEDQDGEDYDSTEEEAMAYLRAVRYERQALPAVFAAPHNYEDDGELYENGIGDNRGYLSEGTYVARPILGPAMPDSARTTIEPQEAYTNALKQRFLKQRKQAHFGPSESGLASLDDTHSIVCPTGNNRAYAEWTRLLKTTAPSPAQIRSMDQETVYALLAMIQKMYLVRGRDLAKMTSAWVWSLLARLDDVGTMGNDQVFEIREFGKKAVLVQLSLHNPAAAQQLEAIGGDSKACVSGSSEIKITDEDLEESKDSVDAKIEGTKSDVTILVEGESSVRQNTLATLDMVVCIVAMAAISELVEKHRPDLSSYQELYKHFHANPELSNQENETAATIAKHLEEKISSDFDIRTGIGGTGIAALYHNGSGPTVLLRADFDALPVQERTGLPYASKKRMIDADGIEKPVMHACGHDMHISSLLAAAELMVSAKESWSGTLLLAFQPAEERGTGAQAMVDDGMYDPKKHNVPIPDVCLGGHVMPYRAGFIGTKRGLIASSADSMRVTLHGRGGHASMPDRLIDPVIMAASTTMRLQTIVSRETAPADNAVVTVASIQAGDAENIVVDDARIAIDVRTSNAKTREKIKASIQRIVKAESLAGNAVKEPTFQITRTFPLTINDDEVTAKLEDTFRAHFKEDKHSYTPNCEKLGGSEDFSILGTAVGKPCSFFMYGGTDEKLWDQAEEEGTLSEKIPINHSGLFYPVIMPTLKVATDAYAAGALTWLARR</sequence>
<dbReference type="GO" id="GO:0000387">
    <property type="term" value="P:spliceosomal snRNP assembly"/>
    <property type="evidence" value="ECO:0007669"/>
    <property type="project" value="InterPro"/>
</dbReference>
<dbReference type="Gene3D" id="3.40.630.10">
    <property type="entry name" value="Zn peptidases"/>
    <property type="match status" value="1"/>
</dbReference>
<evidence type="ECO:0000313" key="4">
    <source>
        <dbReference type="EMBL" id="KAK4540611.1"/>
    </source>
</evidence>
<evidence type="ECO:0000259" key="3">
    <source>
        <dbReference type="Pfam" id="PF07687"/>
    </source>
</evidence>
<dbReference type="SUPFAM" id="SSF55031">
    <property type="entry name" value="Bacterial exopeptidase dimerisation domain"/>
    <property type="match status" value="1"/>
</dbReference>
<dbReference type="InterPro" id="IPR011650">
    <property type="entry name" value="Peptidase_M20_dimer"/>
</dbReference>
<accession>A0AAV9J6T9</accession>
<gene>
    <name evidence="4" type="ORF">LTR36_009041</name>
</gene>
<dbReference type="SUPFAM" id="SSF53187">
    <property type="entry name" value="Zn-dependent exopeptidases"/>
    <property type="match status" value="1"/>
</dbReference>
<feature type="domain" description="Peptidase M20 dimerisation" evidence="3">
    <location>
        <begin position="627"/>
        <end position="724"/>
    </location>
</feature>